<evidence type="ECO:0000313" key="9">
    <source>
        <dbReference type="EMBL" id="KOO32600.1"/>
    </source>
</evidence>
<feature type="transmembrane region" description="Helical" evidence="7">
    <location>
        <begin position="645"/>
        <end position="662"/>
    </location>
</feature>
<feature type="transmembrane region" description="Helical" evidence="7">
    <location>
        <begin position="1128"/>
        <end position="1149"/>
    </location>
</feature>
<sequence>MISKGTSDTSRISRRALLAISYIVLISRYINATSLSAFFSPLATQWRISPTFNGAIFAAYPFGMALASFFAPRVIAAVGTRTVITGGLLLGSLLTVAFGVTPDVVSSSSPEQLGTLFMVTYFLNGLFGALAETACIILLTTRFQDRLGAVMAGVGSVCGIGCMVGPLVGGLMFDMTPAAWGAEWRFRMPFLITALFGVLLALSIHRWLPNQRLGVDGPSGGCVSSASLFLAVLSPSVILNLMAVALSGTAVATLDPTLPYRLSGPPFRFSATVISTFFLGSSFVYVLVSVPIGWLVDRFPGNGFLFKLTTGSGFLVLALSFALLAPLGVPGARRLPLMSGARRLADSFWSVVLGMGLKGLGSALSNNAVYPDLMVGFGSSDEAALATISAMWNAAYALGWALGPLTGGWLYDLLAVDLLCTGRDLATYCSGGGDPSTHANDTCKCEWTPDNGFDSFGTVVAFACAAFGAVCCLAALLRLSPGYRYKLDLGPQTPSPSARPYIGELPHVDHEGGAMHALSPLLPKARSVPITAPLESDEAIDDLLALLAHVHAAGTRRRPSGEEVVLRPEGISAWWHSPRNHHEPYSTSTRNHHEPYSSSTRSDAAQDGVSSGLSKAMSRRSHSRGSSLAGTKVDKALEHIGLGRFHLFTLPVLCFASMAQSLQTNVMSFLQPCAAKSFAVPSGQASRISLIVFSASAAATPCFGYLADAVGRKPATILSLALMVCANLGSISAPSFEWLCVWQGLAGLGLGGTMVPFDLLAELSPPGVRGSVLNASNWMWSIGSIVVALTAAWSVETMNAEGWRLLVAISSVPLVLTLLAAPILVESPHWLMHSGRQNSAVAVLRSIADANGVRLPEPRCSQSPGGYEPPAFPKGSRGTDGTKTSLASSAAASHTGDSCIGDSLASFPSASSLASVHSANSLESGSAGESSPTSKQTYAHSSRPTPAMPSPPSPLVTRAVAHVESCSLMSSHELRSRALLHWALWAIAGFGWTGLIFFATSVTSSVGQAPVLSTADDGLNPWLENGSCSFDYTAQILVVASEIPGLFLVQFVIDRPRGPFGLLGGRRGVQSLGYISCGLLTALMAQGALLGANGVIAVSCLSRMLLAAASSAMWVAAPEQYPTKYRGFGANTAFLFNVIGSVPAAALVYAPLPRWMVASGIGTAHVLAGCLALALPETAGMDLA</sequence>
<dbReference type="Pfam" id="PF00083">
    <property type="entry name" value="Sugar_tr"/>
    <property type="match status" value="1"/>
</dbReference>
<feature type="compositionally biased region" description="Polar residues" evidence="6">
    <location>
        <begin position="596"/>
        <end position="613"/>
    </location>
</feature>
<dbReference type="Proteomes" id="UP000037460">
    <property type="component" value="Unassembled WGS sequence"/>
</dbReference>
<dbReference type="Gene3D" id="1.20.1250.20">
    <property type="entry name" value="MFS general substrate transporter like domains"/>
    <property type="match status" value="4"/>
</dbReference>
<dbReference type="InterPro" id="IPR005828">
    <property type="entry name" value="MFS_sugar_transport-like"/>
</dbReference>
<name>A0A0M0K1C0_9EUKA</name>
<dbReference type="Pfam" id="PF07690">
    <property type="entry name" value="MFS_1"/>
    <property type="match status" value="1"/>
</dbReference>
<evidence type="ECO:0000256" key="4">
    <source>
        <dbReference type="ARBA" id="ARBA00022989"/>
    </source>
</evidence>
<dbReference type="PANTHER" id="PTHR23511">
    <property type="entry name" value="SYNAPTIC VESICLE GLYCOPROTEIN 2"/>
    <property type="match status" value="1"/>
</dbReference>
<dbReference type="SUPFAM" id="SSF103473">
    <property type="entry name" value="MFS general substrate transporter"/>
    <property type="match status" value="2"/>
</dbReference>
<dbReference type="InterPro" id="IPR020846">
    <property type="entry name" value="MFS_dom"/>
</dbReference>
<evidence type="ECO:0000256" key="3">
    <source>
        <dbReference type="ARBA" id="ARBA00022692"/>
    </source>
</evidence>
<feature type="transmembrane region" description="Helical" evidence="7">
    <location>
        <begin position="147"/>
        <end position="168"/>
    </location>
</feature>
<feature type="transmembrane region" description="Helical" evidence="7">
    <location>
        <begin position="348"/>
        <end position="370"/>
    </location>
</feature>
<keyword evidence="10" id="KW-1185">Reference proteome</keyword>
<dbReference type="GO" id="GO:0022857">
    <property type="term" value="F:transmembrane transporter activity"/>
    <property type="evidence" value="ECO:0007669"/>
    <property type="project" value="InterPro"/>
</dbReference>
<feature type="transmembrane region" description="Helical" evidence="7">
    <location>
        <begin position="805"/>
        <end position="825"/>
    </location>
</feature>
<keyword evidence="5 7" id="KW-0472">Membrane</keyword>
<feature type="transmembrane region" description="Helical" evidence="7">
    <location>
        <begin position="382"/>
        <end position="403"/>
    </location>
</feature>
<evidence type="ECO:0000256" key="1">
    <source>
        <dbReference type="ARBA" id="ARBA00004141"/>
    </source>
</evidence>
<evidence type="ECO:0000256" key="6">
    <source>
        <dbReference type="SAM" id="MobiDB-lite"/>
    </source>
</evidence>
<dbReference type="PROSITE" id="PS50850">
    <property type="entry name" value="MFS"/>
    <property type="match status" value="2"/>
</dbReference>
<dbReference type="EMBL" id="JWZX01001729">
    <property type="protein sequence ID" value="KOO32600.1"/>
    <property type="molecule type" value="Genomic_DNA"/>
</dbReference>
<feature type="transmembrane region" description="Helical" evidence="7">
    <location>
        <begin position="228"/>
        <end position="254"/>
    </location>
</feature>
<evidence type="ECO:0000259" key="8">
    <source>
        <dbReference type="PROSITE" id="PS50850"/>
    </source>
</evidence>
<feature type="transmembrane region" description="Helical" evidence="7">
    <location>
        <begin position="688"/>
        <end position="707"/>
    </location>
</feature>
<organism evidence="9 10">
    <name type="scientific">Chrysochromulina tobinii</name>
    <dbReference type="NCBI Taxonomy" id="1460289"/>
    <lineage>
        <taxon>Eukaryota</taxon>
        <taxon>Haptista</taxon>
        <taxon>Haptophyta</taxon>
        <taxon>Prymnesiophyceae</taxon>
        <taxon>Prymnesiales</taxon>
        <taxon>Chrysochromulinaceae</taxon>
        <taxon>Chrysochromulina</taxon>
    </lineage>
</organism>
<protein>
    <submittedName>
        <fullName evidence="9">Major facilitator superfamily transporter</fullName>
    </submittedName>
</protein>
<feature type="domain" description="Major facilitator superfamily (MFS) profile" evidence="8">
    <location>
        <begin position="649"/>
        <end position="1184"/>
    </location>
</feature>
<feature type="transmembrane region" description="Helical" evidence="7">
    <location>
        <begin position="772"/>
        <end position="793"/>
    </location>
</feature>
<feature type="transmembrane region" description="Helical" evidence="7">
    <location>
        <begin position="1072"/>
        <end position="1089"/>
    </location>
</feature>
<dbReference type="AlphaFoldDB" id="A0A0M0K1C0"/>
<feature type="transmembrane region" description="Helical" evidence="7">
    <location>
        <begin position="1032"/>
        <end position="1052"/>
    </location>
</feature>
<feature type="transmembrane region" description="Helical" evidence="7">
    <location>
        <begin position="188"/>
        <end position="208"/>
    </location>
</feature>
<feature type="compositionally biased region" description="Polar residues" evidence="6">
    <location>
        <begin position="923"/>
        <end position="940"/>
    </location>
</feature>
<keyword evidence="4 7" id="KW-1133">Transmembrane helix</keyword>
<comment type="caution">
    <text evidence="9">The sequence shown here is derived from an EMBL/GenBank/DDBJ whole genome shotgun (WGS) entry which is preliminary data.</text>
</comment>
<comment type="subcellular location">
    <subcellularLocation>
        <location evidence="1">Membrane</location>
        <topology evidence="1">Multi-pass membrane protein</topology>
    </subcellularLocation>
</comment>
<dbReference type="OrthoDB" id="4139357at2759"/>
<dbReference type="GO" id="GO:0016020">
    <property type="term" value="C:membrane"/>
    <property type="evidence" value="ECO:0007669"/>
    <property type="project" value="UniProtKB-SubCell"/>
</dbReference>
<feature type="transmembrane region" description="Helical" evidence="7">
    <location>
        <begin position="1095"/>
        <end position="1116"/>
    </location>
</feature>
<evidence type="ECO:0000313" key="10">
    <source>
        <dbReference type="Proteomes" id="UP000037460"/>
    </source>
</evidence>
<gene>
    <name evidence="9" type="ORF">Ctob_009449</name>
</gene>
<feature type="transmembrane region" description="Helical" evidence="7">
    <location>
        <begin position="274"/>
        <end position="296"/>
    </location>
</feature>
<accession>A0A0M0K1C0</accession>
<feature type="transmembrane region" description="Helical" evidence="7">
    <location>
        <begin position="979"/>
        <end position="999"/>
    </location>
</feature>
<feature type="transmembrane region" description="Helical" evidence="7">
    <location>
        <begin position="714"/>
        <end position="735"/>
    </location>
</feature>
<feature type="region of interest" description="Disordered" evidence="6">
    <location>
        <begin position="921"/>
        <end position="955"/>
    </location>
</feature>
<feature type="transmembrane region" description="Helical" evidence="7">
    <location>
        <begin position="83"/>
        <end position="101"/>
    </location>
</feature>
<evidence type="ECO:0000256" key="7">
    <source>
        <dbReference type="SAM" id="Phobius"/>
    </source>
</evidence>
<feature type="region of interest" description="Disordered" evidence="6">
    <location>
        <begin position="577"/>
        <end position="628"/>
    </location>
</feature>
<keyword evidence="3 7" id="KW-0812">Transmembrane</keyword>
<evidence type="ECO:0000256" key="5">
    <source>
        <dbReference type="ARBA" id="ARBA00023136"/>
    </source>
</evidence>
<dbReference type="InterPro" id="IPR036259">
    <property type="entry name" value="MFS_trans_sf"/>
</dbReference>
<feature type="region of interest" description="Disordered" evidence="6">
    <location>
        <begin position="854"/>
        <end position="889"/>
    </location>
</feature>
<feature type="transmembrane region" description="Helical" evidence="7">
    <location>
        <begin position="12"/>
        <end position="30"/>
    </location>
</feature>
<keyword evidence="2" id="KW-0813">Transport</keyword>
<reference evidence="10" key="1">
    <citation type="journal article" date="2015" name="PLoS Genet.">
        <title>Genome Sequence and Transcriptome Analyses of Chrysochromulina tobin: Metabolic Tools for Enhanced Algal Fitness in the Prominent Order Prymnesiales (Haptophyceae).</title>
        <authorList>
            <person name="Hovde B.T."/>
            <person name="Deodato C.R."/>
            <person name="Hunsperger H.M."/>
            <person name="Ryken S.A."/>
            <person name="Yost W."/>
            <person name="Jha R.K."/>
            <person name="Patterson J."/>
            <person name="Monnat R.J. Jr."/>
            <person name="Barlow S.B."/>
            <person name="Starkenburg S.R."/>
            <person name="Cattolico R.A."/>
        </authorList>
    </citation>
    <scope>NUCLEOTIDE SEQUENCE</scope>
    <source>
        <strain evidence="10">CCMP291</strain>
    </source>
</reference>
<feature type="transmembrane region" description="Helical" evidence="7">
    <location>
        <begin position="308"/>
        <end position="328"/>
    </location>
</feature>
<proteinExistence type="predicted"/>
<feature type="transmembrane region" description="Helical" evidence="7">
    <location>
        <begin position="1155"/>
        <end position="1175"/>
    </location>
</feature>
<dbReference type="InterPro" id="IPR011701">
    <property type="entry name" value="MFS"/>
</dbReference>
<feature type="domain" description="Major facilitator superfamily (MFS) profile" evidence="8">
    <location>
        <begin position="17"/>
        <end position="484"/>
    </location>
</feature>
<feature type="transmembrane region" description="Helical" evidence="7">
    <location>
        <begin position="456"/>
        <end position="477"/>
    </location>
</feature>
<dbReference type="PANTHER" id="PTHR23511:SF5">
    <property type="entry name" value="MAJOR FACILITATOR-TYPE TRANSPORTER HXNZ-RELATED"/>
    <property type="match status" value="1"/>
</dbReference>
<evidence type="ECO:0000256" key="2">
    <source>
        <dbReference type="ARBA" id="ARBA00022448"/>
    </source>
</evidence>
<feature type="transmembrane region" description="Helical" evidence="7">
    <location>
        <begin position="121"/>
        <end position="140"/>
    </location>
</feature>
<feature type="transmembrane region" description="Helical" evidence="7">
    <location>
        <begin position="50"/>
        <end position="71"/>
    </location>
</feature>